<evidence type="ECO:0000256" key="6">
    <source>
        <dbReference type="SAM" id="Phobius"/>
    </source>
</evidence>
<name>A0A1M5Z482_9GAMM</name>
<evidence type="ECO:0000313" key="9">
    <source>
        <dbReference type="Proteomes" id="UP000184268"/>
    </source>
</evidence>
<evidence type="ECO:0000259" key="7">
    <source>
        <dbReference type="Pfam" id="PF00892"/>
    </source>
</evidence>
<evidence type="ECO:0000256" key="2">
    <source>
        <dbReference type="ARBA" id="ARBA00022475"/>
    </source>
</evidence>
<proteinExistence type="predicted"/>
<dbReference type="AlphaFoldDB" id="A0A1M5Z482"/>
<protein>
    <submittedName>
        <fullName evidence="8">Permease of the drug/metabolite transporter (DMT) superfamily</fullName>
    </submittedName>
</protein>
<evidence type="ECO:0000256" key="5">
    <source>
        <dbReference type="ARBA" id="ARBA00023136"/>
    </source>
</evidence>
<keyword evidence="3 6" id="KW-0812">Transmembrane</keyword>
<feature type="transmembrane region" description="Helical" evidence="6">
    <location>
        <begin position="120"/>
        <end position="142"/>
    </location>
</feature>
<dbReference type="Pfam" id="PF00892">
    <property type="entry name" value="EamA"/>
    <property type="match status" value="2"/>
</dbReference>
<dbReference type="GO" id="GO:0005886">
    <property type="term" value="C:plasma membrane"/>
    <property type="evidence" value="ECO:0007669"/>
    <property type="project" value="UniProtKB-SubCell"/>
</dbReference>
<accession>A0A1M5Z482</accession>
<evidence type="ECO:0000256" key="4">
    <source>
        <dbReference type="ARBA" id="ARBA00022989"/>
    </source>
</evidence>
<feature type="transmembrane region" description="Helical" evidence="6">
    <location>
        <begin position="183"/>
        <end position="204"/>
    </location>
</feature>
<feature type="domain" description="EamA" evidence="7">
    <location>
        <begin position="151"/>
        <end position="281"/>
    </location>
</feature>
<feature type="transmembrane region" description="Helical" evidence="6">
    <location>
        <begin position="242"/>
        <end position="260"/>
    </location>
</feature>
<dbReference type="InterPro" id="IPR000620">
    <property type="entry name" value="EamA_dom"/>
</dbReference>
<keyword evidence="9" id="KW-1185">Reference proteome</keyword>
<dbReference type="STRING" id="299255.SAMN02745129_4616"/>
<dbReference type="PANTHER" id="PTHR42920">
    <property type="entry name" value="OS03G0707200 PROTEIN-RELATED"/>
    <property type="match status" value="1"/>
</dbReference>
<evidence type="ECO:0000256" key="1">
    <source>
        <dbReference type="ARBA" id="ARBA00004651"/>
    </source>
</evidence>
<feature type="transmembrane region" description="Helical" evidence="6">
    <location>
        <begin position="154"/>
        <end position="171"/>
    </location>
</feature>
<dbReference type="InterPro" id="IPR037185">
    <property type="entry name" value="EmrE-like"/>
</dbReference>
<feature type="transmembrane region" description="Helical" evidence="6">
    <location>
        <begin position="94"/>
        <end position="113"/>
    </location>
</feature>
<dbReference type="SUPFAM" id="SSF103481">
    <property type="entry name" value="Multidrug resistance efflux transporter EmrE"/>
    <property type="match status" value="2"/>
</dbReference>
<evidence type="ECO:0000256" key="3">
    <source>
        <dbReference type="ARBA" id="ARBA00022692"/>
    </source>
</evidence>
<feature type="transmembrane region" description="Helical" evidence="6">
    <location>
        <begin position="266"/>
        <end position="285"/>
    </location>
</feature>
<keyword evidence="4 6" id="KW-1133">Transmembrane helix</keyword>
<feature type="domain" description="EamA" evidence="7">
    <location>
        <begin position="8"/>
        <end position="136"/>
    </location>
</feature>
<feature type="transmembrane region" description="Helical" evidence="6">
    <location>
        <begin position="35"/>
        <end position="55"/>
    </location>
</feature>
<organism evidence="8 9">
    <name type="scientific">Ferrimonas marina</name>
    <dbReference type="NCBI Taxonomy" id="299255"/>
    <lineage>
        <taxon>Bacteria</taxon>
        <taxon>Pseudomonadati</taxon>
        <taxon>Pseudomonadota</taxon>
        <taxon>Gammaproteobacteria</taxon>
        <taxon>Alteromonadales</taxon>
        <taxon>Ferrimonadaceae</taxon>
        <taxon>Ferrimonas</taxon>
    </lineage>
</organism>
<keyword evidence="2" id="KW-1003">Cell membrane</keyword>
<dbReference type="EMBL" id="FQXG01000009">
    <property type="protein sequence ID" value="SHI19030.1"/>
    <property type="molecule type" value="Genomic_DNA"/>
</dbReference>
<reference evidence="9" key="1">
    <citation type="submission" date="2016-11" db="EMBL/GenBank/DDBJ databases">
        <authorList>
            <person name="Varghese N."/>
            <person name="Submissions S."/>
        </authorList>
    </citation>
    <scope>NUCLEOTIDE SEQUENCE [LARGE SCALE GENOMIC DNA]</scope>
    <source>
        <strain evidence="9">DSM 16917</strain>
    </source>
</reference>
<comment type="subcellular location">
    <subcellularLocation>
        <location evidence="1">Cell membrane</location>
        <topology evidence="1">Multi-pass membrane protein</topology>
    </subcellularLocation>
</comment>
<sequence length="298" mass="31387">MHPFCYPLIAVVLWAGNTLVGKVSAEVISPAAISFYRWALAALILTPFILPQVWRLRRVVTANLLKLSVLAGLGIVAFQSLAYVAAASTSATNMGLIGATVPLITMVFSTLILRDAPTLGGLFGALISFTGLAILLSGGDLAGLSSQGVNRGDLLLLAGASAYALYGVLIRRWVIPLNLWQSLYVQILFGLVWLSPAALLSPSMAVSNEALPLVLFAGIAASIVAPYCWMKGIDILGANNTTIFMNLVPLMTTASAVVLLGEQLSWAHGVGGSLILSGVLLAQLWRRALPSLRPQPAD</sequence>
<keyword evidence="5 6" id="KW-0472">Membrane</keyword>
<dbReference type="Proteomes" id="UP000184268">
    <property type="component" value="Unassembled WGS sequence"/>
</dbReference>
<dbReference type="PANTHER" id="PTHR42920:SF11">
    <property type="entry name" value="INNER MEMBRANE PROTEIN YTFF"/>
    <property type="match status" value="1"/>
</dbReference>
<evidence type="ECO:0000313" key="8">
    <source>
        <dbReference type="EMBL" id="SHI19030.1"/>
    </source>
</evidence>
<dbReference type="OrthoDB" id="4167046at2"/>
<gene>
    <name evidence="8" type="ORF">SAMN02745129_4616</name>
</gene>
<feature type="transmembrane region" description="Helical" evidence="6">
    <location>
        <begin position="67"/>
        <end position="88"/>
    </location>
</feature>
<feature type="transmembrane region" description="Helical" evidence="6">
    <location>
        <begin position="210"/>
        <end position="230"/>
    </location>
</feature>
<dbReference type="InterPro" id="IPR051258">
    <property type="entry name" value="Diverse_Substrate_Transporter"/>
</dbReference>
<dbReference type="RefSeq" id="WP_067661860.1">
    <property type="nucleotide sequence ID" value="NZ_FQXG01000009.1"/>
</dbReference>